<dbReference type="Proteomes" id="UP000623842">
    <property type="component" value="Unassembled WGS sequence"/>
</dbReference>
<accession>A0A919EHY4</accession>
<evidence type="ECO:0000313" key="2">
    <source>
        <dbReference type="Proteomes" id="UP000623842"/>
    </source>
</evidence>
<gene>
    <name evidence="1" type="ORF">GCM10017161_07030</name>
</gene>
<sequence length="492" mass="55677">MNHAPNKNTVCPIDSLQYLAVGDQGGYSSSGNCTSSASNVDQIIKHIKNTGIEHVTLYFHGGLVNEADGAPSVNNVCKSAMLSPLANHHAVGFLWKTGFSETVIDNLKDIFDRRFGKSVMRWAIRAVLRRLEKNSPSSKSDTGVLSIDDISAEWEAASNSGRPPFESLEANIHQQVIGLCVDDVPEYDEESIALIEKDMQDRYQTTDTVQEWGKINSRIQPTQELIDAYPIRESKQVIFSWLKIAKAVVKIAARVIWRYIKKTDHGLQATIVEEILRAYYLSEFGQWVWGGMKEKAREMFEKPGKVGFDFLNKLSIECPTVKLNLVGHSAGSICILHLLQHKRKFGWANEVRKTIWWAPACKYDLFIRELLNHPNDFGEFRMYTMPDKLEKVDFLINQIPWLYPSSLLYFISGVLEKSRDYALGGMLRYYTGKKPYTSSELGKVKTFIESNKQLVRSNSISIDPGMQCGADDHGEFDGDEKTLNSMQHFLSN</sequence>
<reference evidence="1" key="2">
    <citation type="submission" date="2020-09" db="EMBL/GenBank/DDBJ databases">
        <authorList>
            <person name="Sun Q."/>
            <person name="Kim S."/>
        </authorList>
    </citation>
    <scope>NUCLEOTIDE SEQUENCE</scope>
    <source>
        <strain evidence="1">KCTC 42731</strain>
    </source>
</reference>
<reference evidence="1" key="1">
    <citation type="journal article" date="2014" name="Int. J. Syst. Evol. Microbiol.">
        <title>Complete genome sequence of Corynebacterium casei LMG S-19264T (=DSM 44701T), isolated from a smear-ripened cheese.</title>
        <authorList>
            <consortium name="US DOE Joint Genome Institute (JGI-PGF)"/>
            <person name="Walter F."/>
            <person name="Albersmeier A."/>
            <person name="Kalinowski J."/>
            <person name="Ruckert C."/>
        </authorList>
    </citation>
    <scope>NUCLEOTIDE SEQUENCE</scope>
    <source>
        <strain evidence="1">KCTC 42731</strain>
    </source>
</reference>
<dbReference type="EMBL" id="BNCK01000002">
    <property type="protein sequence ID" value="GHF82448.1"/>
    <property type="molecule type" value="Genomic_DNA"/>
</dbReference>
<organism evidence="1 2">
    <name type="scientific">Thalassotalea marina</name>
    <dbReference type="NCBI Taxonomy" id="1673741"/>
    <lineage>
        <taxon>Bacteria</taxon>
        <taxon>Pseudomonadati</taxon>
        <taxon>Pseudomonadota</taxon>
        <taxon>Gammaproteobacteria</taxon>
        <taxon>Alteromonadales</taxon>
        <taxon>Colwelliaceae</taxon>
        <taxon>Thalassotalea</taxon>
    </lineage>
</organism>
<evidence type="ECO:0008006" key="3">
    <source>
        <dbReference type="Google" id="ProtNLM"/>
    </source>
</evidence>
<comment type="caution">
    <text evidence="1">The sequence shown here is derived from an EMBL/GenBank/DDBJ whole genome shotgun (WGS) entry which is preliminary data.</text>
</comment>
<dbReference type="AlphaFoldDB" id="A0A919EHY4"/>
<proteinExistence type="predicted"/>
<keyword evidence="2" id="KW-1185">Reference proteome</keyword>
<name>A0A919EHY4_9GAMM</name>
<protein>
    <recommendedName>
        <fullName evidence="3">Alpha/beta hydrolase</fullName>
    </recommendedName>
</protein>
<evidence type="ECO:0000313" key="1">
    <source>
        <dbReference type="EMBL" id="GHF82448.1"/>
    </source>
</evidence>
<dbReference type="RefSeq" id="WP_189767368.1">
    <property type="nucleotide sequence ID" value="NZ_BNCK01000002.1"/>
</dbReference>